<accession>A0A9P6ZHW3</accession>
<dbReference type="AlphaFoldDB" id="A0A9P6ZHW3"/>
<sequence length="188" mass="20873">MKEVIKPRGQYRNNDLPVPADSKWVKAFLSTALLWAGSQPNPWEMSESVMADALQEIFNVVYPGVKYKVNPNGAVFAVTQQRLSEWRSNIGSTALAIIVDFFSRIKDAPNAIVAKQLLKNYAFMYEDSDNISRETAYLSVFVLQMIASTHLSAIVDHTDVPALNTDELALGKGMDGVIVLCVVAVRFF</sequence>
<evidence type="ECO:0000313" key="1">
    <source>
        <dbReference type="EMBL" id="KAG1766908.1"/>
    </source>
</evidence>
<dbReference type="Proteomes" id="UP000714275">
    <property type="component" value="Unassembled WGS sequence"/>
</dbReference>
<comment type="caution">
    <text evidence="1">The sequence shown here is derived from an EMBL/GenBank/DDBJ whole genome shotgun (WGS) entry which is preliminary data.</text>
</comment>
<gene>
    <name evidence="1" type="ORF">EV702DRAFT_980495</name>
</gene>
<keyword evidence="2" id="KW-1185">Reference proteome</keyword>
<organism evidence="1 2">
    <name type="scientific">Suillus placidus</name>
    <dbReference type="NCBI Taxonomy" id="48579"/>
    <lineage>
        <taxon>Eukaryota</taxon>
        <taxon>Fungi</taxon>
        <taxon>Dikarya</taxon>
        <taxon>Basidiomycota</taxon>
        <taxon>Agaricomycotina</taxon>
        <taxon>Agaricomycetes</taxon>
        <taxon>Agaricomycetidae</taxon>
        <taxon>Boletales</taxon>
        <taxon>Suillineae</taxon>
        <taxon>Suillaceae</taxon>
        <taxon>Suillus</taxon>
    </lineage>
</organism>
<name>A0A9P6ZHW3_9AGAM</name>
<proteinExistence type="predicted"/>
<reference evidence="1" key="1">
    <citation type="journal article" date="2020" name="New Phytol.">
        <title>Comparative genomics reveals dynamic genome evolution in host specialist ectomycorrhizal fungi.</title>
        <authorList>
            <person name="Lofgren L.A."/>
            <person name="Nguyen N.H."/>
            <person name="Vilgalys R."/>
            <person name="Ruytinx J."/>
            <person name="Liao H.L."/>
            <person name="Branco S."/>
            <person name="Kuo A."/>
            <person name="LaButti K."/>
            <person name="Lipzen A."/>
            <person name="Andreopoulos W."/>
            <person name="Pangilinan J."/>
            <person name="Riley R."/>
            <person name="Hundley H."/>
            <person name="Na H."/>
            <person name="Barry K."/>
            <person name="Grigoriev I.V."/>
            <person name="Stajich J.E."/>
            <person name="Kennedy P.G."/>
        </authorList>
    </citation>
    <scope>NUCLEOTIDE SEQUENCE</scope>
    <source>
        <strain evidence="1">DOB743</strain>
    </source>
</reference>
<protein>
    <submittedName>
        <fullName evidence="1">Uncharacterized protein</fullName>
    </submittedName>
</protein>
<dbReference type="OrthoDB" id="2680326at2759"/>
<dbReference type="EMBL" id="JABBWD010000091">
    <property type="protein sequence ID" value="KAG1766908.1"/>
    <property type="molecule type" value="Genomic_DNA"/>
</dbReference>
<evidence type="ECO:0000313" key="2">
    <source>
        <dbReference type="Proteomes" id="UP000714275"/>
    </source>
</evidence>